<gene>
    <name evidence="5" type="primary">bamD</name>
    <name evidence="5" type="ORF">KTO63_13290</name>
</gene>
<dbReference type="Pfam" id="PF13525">
    <property type="entry name" value="YfiO"/>
    <property type="match status" value="1"/>
</dbReference>
<keyword evidence="6" id="KW-1185">Reference proteome</keyword>
<evidence type="ECO:0000313" key="6">
    <source>
        <dbReference type="Proteomes" id="UP000812270"/>
    </source>
</evidence>
<dbReference type="Proteomes" id="UP000812270">
    <property type="component" value="Unassembled WGS sequence"/>
</dbReference>
<evidence type="ECO:0000256" key="1">
    <source>
        <dbReference type="ARBA" id="ARBA00022729"/>
    </source>
</evidence>
<dbReference type="RefSeq" id="WP_217791818.1">
    <property type="nucleotide sequence ID" value="NZ_JAHSPG010000010.1"/>
</dbReference>
<organism evidence="5 6">
    <name type="scientific">Pinibacter aurantiacus</name>
    <dbReference type="NCBI Taxonomy" id="2851599"/>
    <lineage>
        <taxon>Bacteria</taxon>
        <taxon>Pseudomonadati</taxon>
        <taxon>Bacteroidota</taxon>
        <taxon>Chitinophagia</taxon>
        <taxon>Chitinophagales</taxon>
        <taxon>Chitinophagaceae</taxon>
        <taxon>Pinibacter</taxon>
    </lineage>
</organism>
<sequence length="271" mass="31941">MRFLIIAFTIIVTFSACSSLSKVQKSNDYEYNYRMAEQYYAKQNYNYAQQLYEELFPIFKGTDRFEDMYYKSAYSAFYLKDYTNAENLFKGFVEVFPTSKKAEEMEYMRAYTFYKQSPKTELDQTNTYKAMGLMQTFINTHPGSERAKEAIAIVDKCRAKLEEKEYLSAFLYYNMGQYKAASVAFTTLINDFPDSQKSDEYKLYAIKSYYEYAVLSISTKQEERFEKVLTECNEFSDRFPESKVIKEVEKYSTLAQNNIKAIKNEQVKKAS</sequence>
<comment type="caution">
    <text evidence="5">The sequence shown here is derived from an EMBL/GenBank/DDBJ whole genome shotgun (WGS) entry which is preliminary data.</text>
</comment>
<evidence type="ECO:0000259" key="4">
    <source>
        <dbReference type="Pfam" id="PF13525"/>
    </source>
</evidence>
<evidence type="ECO:0000313" key="5">
    <source>
        <dbReference type="EMBL" id="MBV4358133.1"/>
    </source>
</evidence>
<name>A0A9E2S7P5_9BACT</name>
<accession>A0A9E2S7P5</accession>
<keyword evidence="3" id="KW-0998">Cell outer membrane</keyword>
<evidence type="ECO:0000256" key="3">
    <source>
        <dbReference type="ARBA" id="ARBA00023237"/>
    </source>
</evidence>
<feature type="domain" description="Outer membrane lipoprotein BamD-like" evidence="4">
    <location>
        <begin position="32"/>
        <end position="212"/>
    </location>
</feature>
<reference evidence="5" key="1">
    <citation type="submission" date="2021-06" db="EMBL/GenBank/DDBJ databases">
        <authorList>
            <person name="Huq M.A."/>
        </authorList>
    </citation>
    <scope>NUCLEOTIDE SEQUENCE</scope>
    <source>
        <strain evidence="5">MAH-26</strain>
    </source>
</reference>
<keyword evidence="2" id="KW-0472">Membrane</keyword>
<dbReference type="InterPro" id="IPR039565">
    <property type="entry name" value="BamD-like"/>
</dbReference>
<proteinExistence type="predicted"/>
<protein>
    <submittedName>
        <fullName evidence="5">Outer membrane protein assembly factor BamD</fullName>
    </submittedName>
</protein>
<keyword evidence="1" id="KW-0732">Signal</keyword>
<dbReference type="PROSITE" id="PS51257">
    <property type="entry name" value="PROKAR_LIPOPROTEIN"/>
    <property type="match status" value="1"/>
</dbReference>
<evidence type="ECO:0000256" key="2">
    <source>
        <dbReference type="ARBA" id="ARBA00023136"/>
    </source>
</evidence>
<dbReference type="AlphaFoldDB" id="A0A9E2S7P5"/>
<dbReference type="NCBIfam" id="TIGR03302">
    <property type="entry name" value="OM_YfiO"/>
    <property type="match status" value="1"/>
</dbReference>
<dbReference type="InterPro" id="IPR017689">
    <property type="entry name" value="BamD"/>
</dbReference>
<dbReference type="EMBL" id="JAHSPG010000010">
    <property type="protein sequence ID" value="MBV4358133.1"/>
    <property type="molecule type" value="Genomic_DNA"/>
</dbReference>